<evidence type="ECO:0000313" key="6">
    <source>
        <dbReference type="Proteomes" id="UP000006844"/>
    </source>
</evidence>
<dbReference type="EC" id="3.1.3.48" evidence="2"/>
<dbReference type="Proteomes" id="UP000006844">
    <property type="component" value="Chromosome"/>
</dbReference>
<dbReference type="SUPFAM" id="SSF89550">
    <property type="entry name" value="PHP domain-like"/>
    <property type="match status" value="1"/>
</dbReference>
<dbReference type="EMBL" id="CP002467">
    <property type="protein sequence ID" value="ADV82993.1"/>
    <property type="molecule type" value="Genomic_DNA"/>
</dbReference>
<dbReference type="AlphaFoldDB" id="E8V8L4"/>
<dbReference type="PIRSF" id="PIRSF016557">
    <property type="entry name" value="Caps_synth_CpsB"/>
    <property type="match status" value="1"/>
</dbReference>
<organism evidence="5 6">
    <name type="scientific">Terriglobus saanensis (strain ATCC BAA-1853 / DSM 23119 / SP1PR4)</name>
    <dbReference type="NCBI Taxonomy" id="401053"/>
    <lineage>
        <taxon>Bacteria</taxon>
        <taxon>Pseudomonadati</taxon>
        <taxon>Acidobacteriota</taxon>
        <taxon>Terriglobia</taxon>
        <taxon>Terriglobales</taxon>
        <taxon>Acidobacteriaceae</taxon>
        <taxon>Terriglobus</taxon>
    </lineage>
</organism>
<comment type="similarity">
    <text evidence="1">Belongs to the metallo-dependent hydrolases superfamily. CpsB/CapC family.</text>
</comment>
<dbReference type="InterPro" id="IPR016195">
    <property type="entry name" value="Pol/histidinol_Pase-like"/>
</dbReference>
<evidence type="ECO:0000256" key="2">
    <source>
        <dbReference type="ARBA" id="ARBA00013064"/>
    </source>
</evidence>
<dbReference type="Gene3D" id="3.20.20.140">
    <property type="entry name" value="Metal-dependent hydrolases"/>
    <property type="match status" value="1"/>
</dbReference>
<dbReference type="GO" id="GO:0004725">
    <property type="term" value="F:protein tyrosine phosphatase activity"/>
    <property type="evidence" value="ECO:0007669"/>
    <property type="project" value="UniProtKB-EC"/>
</dbReference>
<evidence type="ECO:0000256" key="4">
    <source>
        <dbReference type="ARBA" id="ARBA00051722"/>
    </source>
</evidence>
<keyword evidence="3 5" id="KW-0378">Hydrolase</keyword>
<sequence length="266" mass="29700">MVDIHHHLLPGVDDGPVDIELSVAMVEMAVEDGVTHIVATPHANNAYEYHRPSHELLLQQVREALPDRVREKITLGLGSDFHLLFENIEEAKADPAKFSINGKGYLMLELPDHGIPRNLEEVLYSLRVAGLTPVLTHPERNATLQSSLEPLKSWLQGGLLLQVTANSVTGDFGKVAHRISNLLLDNNWVHFVASDAHSVGRRNPRLSPAYATVAKRRGEETARRLFLENPLAAFEGQPLGEQPEALHLHEDLEPKSWWRRIFGSDS</sequence>
<gene>
    <name evidence="5" type="ordered locus">AciPR4_2191</name>
</gene>
<evidence type="ECO:0000313" key="5">
    <source>
        <dbReference type="EMBL" id="ADV82993.1"/>
    </source>
</evidence>
<dbReference type="KEGG" id="tsa:AciPR4_2191"/>
<dbReference type="OrthoDB" id="9788539at2"/>
<dbReference type="PANTHER" id="PTHR39181">
    <property type="entry name" value="TYROSINE-PROTEIN PHOSPHATASE YWQE"/>
    <property type="match status" value="1"/>
</dbReference>
<reference evidence="5 6" key="1">
    <citation type="journal article" date="2012" name="Stand. Genomic Sci.">
        <title>Complete genome sequence of Terriglobus saanensis type strain SP1PR4(T), an Acidobacteria from tundra soil.</title>
        <authorList>
            <person name="Rawat S.R."/>
            <person name="Mannisto M.K."/>
            <person name="Starovoytov V."/>
            <person name="Goodwin L."/>
            <person name="Nolan M."/>
            <person name="Hauser L."/>
            <person name="Land M."/>
            <person name="Davenport K.W."/>
            <person name="Woyke T."/>
            <person name="Haggblom M.M."/>
        </authorList>
    </citation>
    <scope>NUCLEOTIDE SEQUENCE</scope>
    <source>
        <strain evidence="6">ATCC BAA-1853 / DSM 23119 / SP1PR4</strain>
    </source>
</reference>
<dbReference type="PANTHER" id="PTHR39181:SF1">
    <property type="entry name" value="TYROSINE-PROTEIN PHOSPHATASE YWQE"/>
    <property type="match status" value="1"/>
</dbReference>
<dbReference type="eggNOG" id="COG4464">
    <property type="taxonomic scope" value="Bacteria"/>
</dbReference>
<proteinExistence type="inferred from homology"/>
<accession>E8V8L4</accession>
<dbReference type="GO" id="GO:0030145">
    <property type="term" value="F:manganese ion binding"/>
    <property type="evidence" value="ECO:0007669"/>
    <property type="project" value="InterPro"/>
</dbReference>
<dbReference type="HOGENOM" id="CLU_085966_1_0_0"/>
<name>E8V8L4_TERSS</name>
<dbReference type="RefSeq" id="WP_013568726.1">
    <property type="nucleotide sequence ID" value="NC_014963.1"/>
</dbReference>
<protein>
    <recommendedName>
        <fullName evidence="2">protein-tyrosine-phosphatase</fullName>
        <ecNumber evidence="2">3.1.3.48</ecNumber>
    </recommendedName>
</protein>
<evidence type="ECO:0000256" key="3">
    <source>
        <dbReference type="ARBA" id="ARBA00022801"/>
    </source>
</evidence>
<evidence type="ECO:0000256" key="1">
    <source>
        <dbReference type="ARBA" id="ARBA00005750"/>
    </source>
</evidence>
<keyword evidence="6" id="KW-1185">Reference proteome</keyword>
<dbReference type="Pfam" id="PF19567">
    <property type="entry name" value="CpsB_CapC"/>
    <property type="match status" value="1"/>
</dbReference>
<comment type="catalytic activity">
    <reaction evidence="4">
        <text>O-phospho-L-tyrosyl-[protein] + H2O = L-tyrosyl-[protein] + phosphate</text>
        <dbReference type="Rhea" id="RHEA:10684"/>
        <dbReference type="Rhea" id="RHEA-COMP:10136"/>
        <dbReference type="Rhea" id="RHEA-COMP:20101"/>
        <dbReference type="ChEBI" id="CHEBI:15377"/>
        <dbReference type="ChEBI" id="CHEBI:43474"/>
        <dbReference type="ChEBI" id="CHEBI:46858"/>
        <dbReference type="ChEBI" id="CHEBI:61978"/>
        <dbReference type="EC" id="3.1.3.48"/>
    </reaction>
</comment>
<dbReference type="InterPro" id="IPR016667">
    <property type="entry name" value="Caps_polysacc_synth_CpsB/CapC"/>
</dbReference>
<dbReference type="STRING" id="401053.AciPR4_2191"/>